<dbReference type="GO" id="GO:0005634">
    <property type="term" value="C:nucleus"/>
    <property type="evidence" value="ECO:0007669"/>
    <property type="project" value="TreeGrafter"/>
</dbReference>
<keyword evidence="1" id="KW-0547">Nucleotide-binding</keyword>
<dbReference type="FunFam" id="3.40.50.300:FF:000582">
    <property type="entry name" value="Midasin"/>
    <property type="match status" value="1"/>
</dbReference>
<dbReference type="EMBL" id="BSXN01000775">
    <property type="protein sequence ID" value="GME69778.1"/>
    <property type="molecule type" value="Genomic_DNA"/>
</dbReference>
<dbReference type="Proteomes" id="UP001165120">
    <property type="component" value="Unassembled WGS sequence"/>
</dbReference>
<dbReference type="PANTHER" id="PTHR48103:SF2">
    <property type="entry name" value="MIDASIN"/>
    <property type="match status" value="1"/>
</dbReference>
<feature type="domain" description="ATPase dynein-related AAA" evidence="3">
    <location>
        <begin position="325"/>
        <end position="435"/>
    </location>
</feature>
<dbReference type="Pfam" id="PF07728">
    <property type="entry name" value="AAA_5"/>
    <property type="match status" value="1"/>
</dbReference>
<protein>
    <submittedName>
        <fullName evidence="4">Unnamed protein product</fullName>
    </submittedName>
</protein>
<evidence type="ECO:0000256" key="2">
    <source>
        <dbReference type="ARBA" id="ARBA00022840"/>
    </source>
</evidence>
<dbReference type="InterPro" id="IPR027417">
    <property type="entry name" value="P-loop_NTPase"/>
</dbReference>
<organism evidence="4 5">
    <name type="scientific">Candida boidinii</name>
    <name type="common">Yeast</name>
    <dbReference type="NCBI Taxonomy" id="5477"/>
    <lineage>
        <taxon>Eukaryota</taxon>
        <taxon>Fungi</taxon>
        <taxon>Dikarya</taxon>
        <taxon>Ascomycota</taxon>
        <taxon>Saccharomycotina</taxon>
        <taxon>Pichiomycetes</taxon>
        <taxon>Pichiales</taxon>
        <taxon>Pichiaceae</taxon>
        <taxon>Ogataea</taxon>
        <taxon>Ogataea/Candida clade</taxon>
    </lineage>
</organism>
<dbReference type="InterPro" id="IPR011704">
    <property type="entry name" value="ATPase_dyneun-rel_AAA"/>
</dbReference>
<dbReference type="GO" id="GO:0016887">
    <property type="term" value="F:ATP hydrolysis activity"/>
    <property type="evidence" value="ECO:0007669"/>
    <property type="project" value="InterPro"/>
</dbReference>
<comment type="caution">
    <text evidence="4">The sequence shown here is derived from an EMBL/GenBank/DDBJ whole genome shotgun (WGS) entry which is preliminary data.</text>
</comment>
<dbReference type="GO" id="GO:0005524">
    <property type="term" value="F:ATP binding"/>
    <property type="evidence" value="ECO:0007669"/>
    <property type="project" value="UniProtKB-KW"/>
</dbReference>
<evidence type="ECO:0000256" key="1">
    <source>
        <dbReference type="ARBA" id="ARBA00022741"/>
    </source>
</evidence>
<dbReference type="SUPFAM" id="SSF52540">
    <property type="entry name" value="P-loop containing nucleoside triphosphate hydrolases"/>
    <property type="match status" value="2"/>
</dbReference>
<dbReference type="AlphaFoldDB" id="A0A9W6W9H6"/>
<accession>A0A9W6W9H6</accession>
<evidence type="ECO:0000313" key="5">
    <source>
        <dbReference type="Proteomes" id="UP001165120"/>
    </source>
</evidence>
<keyword evidence="5" id="KW-1185">Reference proteome</keyword>
<dbReference type="PANTHER" id="PTHR48103">
    <property type="entry name" value="MIDASIN-RELATED"/>
    <property type="match status" value="1"/>
</dbReference>
<dbReference type="Gene3D" id="3.40.50.300">
    <property type="entry name" value="P-loop containing nucleotide triphosphate hydrolases"/>
    <property type="match status" value="1"/>
</dbReference>
<name>A0A9W6W9H6_CANBO</name>
<sequence>MSLTNTSLLLNIRECNTVFNNNLENGPYKKSYNKFGFNPKLTISENLTQLAVLLLNDSDTINIAFAFKPVLVNLVSELISNQDLETVFLKKFDLHQNTIIGSHILNSIAKIVQIFDECTTLVEHYLNKKKFFLQLKENINNLDQNELQTILLAFYRLIKKDRQRFHNFVYPKVLYDICSDETGKFTSTNKFLSREILAIYLQLSDEIAQTIRNTLTDCKSIYEGDSNIDYKFLPVLESKRLSLISSMQQSKPTLEKTKYTIEINYKDLAPGVSILGGTLVSNLSSFNQNETGEKLDPDTNDYVAISKSDKILEQMAMCLKDSNPILLAGRAGSGKTFLINHAAKVLHMDSNSIIKIHLNQQTDSKMLLGTYTSGSTPGTFEWKNGVLTTAVREGRWVLIEDIDKAPNEVLSILLSLLENRQLTIPSRGEQKTENSRFNWFEIMECYPIGRLQFK</sequence>
<gene>
    <name evidence="4" type="ORF">Cboi02_000255200</name>
</gene>
<keyword evidence="2" id="KW-0067">ATP-binding</keyword>
<dbReference type="GO" id="GO:0000055">
    <property type="term" value="P:ribosomal large subunit export from nucleus"/>
    <property type="evidence" value="ECO:0007669"/>
    <property type="project" value="TreeGrafter"/>
</dbReference>
<dbReference type="GO" id="GO:0030687">
    <property type="term" value="C:preribosome, large subunit precursor"/>
    <property type="evidence" value="ECO:0007669"/>
    <property type="project" value="TreeGrafter"/>
</dbReference>
<proteinExistence type="predicted"/>
<evidence type="ECO:0000313" key="4">
    <source>
        <dbReference type="EMBL" id="GME69778.1"/>
    </source>
</evidence>
<dbReference type="GO" id="GO:0000027">
    <property type="term" value="P:ribosomal large subunit assembly"/>
    <property type="evidence" value="ECO:0007669"/>
    <property type="project" value="TreeGrafter"/>
</dbReference>
<reference evidence="4" key="1">
    <citation type="submission" date="2023-04" db="EMBL/GenBank/DDBJ databases">
        <title>Candida boidinii NBRC 10035.</title>
        <authorList>
            <person name="Ichikawa N."/>
            <person name="Sato H."/>
            <person name="Tonouchi N."/>
        </authorList>
    </citation>
    <scope>NUCLEOTIDE SEQUENCE</scope>
    <source>
        <strain evidence="4">NBRC 10035</strain>
    </source>
</reference>
<evidence type="ECO:0000259" key="3">
    <source>
        <dbReference type="Pfam" id="PF07728"/>
    </source>
</evidence>